<comment type="subcellular location">
    <subcellularLocation>
        <location evidence="1">Membrane</location>
    </subcellularLocation>
</comment>
<dbReference type="GO" id="GO:0046933">
    <property type="term" value="F:proton-transporting ATP synthase activity, rotational mechanism"/>
    <property type="evidence" value="ECO:0007669"/>
    <property type="project" value="InterPro"/>
</dbReference>
<dbReference type="InterPro" id="IPR000711">
    <property type="entry name" value="ATPase_OSCP/dsu"/>
</dbReference>
<keyword evidence="5" id="KW-0472">Membrane</keyword>
<keyword evidence="3" id="KW-0375">Hydrogen ion transport</keyword>
<organism evidence="7">
    <name type="scientific">marine metagenome</name>
    <dbReference type="NCBI Taxonomy" id="408172"/>
    <lineage>
        <taxon>unclassified sequences</taxon>
        <taxon>metagenomes</taxon>
        <taxon>ecological metagenomes</taxon>
    </lineage>
</organism>
<evidence type="ECO:0000256" key="2">
    <source>
        <dbReference type="ARBA" id="ARBA00022448"/>
    </source>
</evidence>
<dbReference type="Pfam" id="PF00213">
    <property type="entry name" value="OSCP"/>
    <property type="match status" value="1"/>
</dbReference>
<keyword evidence="6" id="KW-0066">ATP synthesis</keyword>
<dbReference type="GO" id="GO:0016020">
    <property type="term" value="C:membrane"/>
    <property type="evidence" value="ECO:0007669"/>
    <property type="project" value="UniProtKB-SubCell"/>
</dbReference>
<evidence type="ECO:0000256" key="5">
    <source>
        <dbReference type="ARBA" id="ARBA00023136"/>
    </source>
</evidence>
<evidence type="ECO:0000313" key="7">
    <source>
        <dbReference type="EMBL" id="SVD37929.1"/>
    </source>
</evidence>
<keyword evidence="4" id="KW-0406">Ion transport</keyword>
<evidence type="ECO:0008006" key="8">
    <source>
        <dbReference type="Google" id="ProtNLM"/>
    </source>
</evidence>
<protein>
    <recommendedName>
        <fullName evidence="8">ATP synthase subunit delta</fullName>
    </recommendedName>
</protein>
<proteinExistence type="predicted"/>
<evidence type="ECO:0000256" key="6">
    <source>
        <dbReference type="ARBA" id="ARBA00023310"/>
    </source>
</evidence>
<gene>
    <name evidence="7" type="ORF">METZ01_LOCUS390783</name>
</gene>
<accession>A0A382UUJ9</accession>
<dbReference type="AlphaFoldDB" id="A0A382UUJ9"/>
<name>A0A382UUJ9_9ZZZZ</name>
<keyword evidence="2" id="KW-0813">Transport</keyword>
<feature type="non-terminal residue" evidence="7">
    <location>
        <position position="1"/>
    </location>
</feature>
<dbReference type="EMBL" id="UINC01146922">
    <property type="protein sequence ID" value="SVD37929.1"/>
    <property type="molecule type" value="Genomic_DNA"/>
</dbReference>
<sequence length="32" mass="3636">LLGGIKMRIGNTYFDATVLGKMKRLRKNLLQS</sequence>
<reference evidence="7" key="1">
    <citation type="submission" date="2018-05" db="EMBL/GenBank/DDBJ databases">
        <authorList>
            <person name="Lanie J.A."/>
            <person name="Ng W.-L."/>
            <person name="Kazmierczak K.M."/>
            <person name="Andrzejewski T.M."/>
            <person name="Davidsen T.M."/>
            <person name="Wayne K.J."/>
            <person name="Tettelin H."/>
            <person name="Glass J.I."/>
            <person name="Rusch D."/>
            <person name="Podicherti R."/>
            <person name="Tsui H.-C.T."/>
            <person name="Winkler M.E."/>
        </authorList>
    </citation>
    <scope>NUCLEOTIDE SEQUENCE</scope>
</reference>
<evidence type="ECO:0000256" key="4">
    <source>
        <dbReference type="ARBA" id="ARBA00023065"/>
    </source>
</evidence>
<evidence type="ECO:0000256" key="3">
    <source>
        <dbReference type="ARBA" id="ARBA00022781"/>
    </source>
</evidence>
<evidence type="ECO:0000256" key="1">
    <source>
        <dbReference type="ARBA" id="ARBA00004370"/>
    </source>
</evidence>